<dbReference type="OrthoDB" id="2803918at2759"/>
<keyword evidence="3" id="KW-1185">Reference proteome</keyword>
<name>A0A166T9W5_9AGAM</name>
<sequence length="498" mass="53647">MSPMPIAPASDQVKIAIALYALRLKPEKQSLASYVVELRGKFPCRDVLASSSPVGEAQWRKHALALEAELAKTRAACENDRASLLASLNLHRDLPFDPSDSSSATDLTTSKKKRKRTAHPNSISPVDLDTVLRGIDTGHTIPPITGQFSILASFQALKNLAVLSEDGSNAHTLPLLTRAATCAIDNLALFMGNIDSGQHPSVEVLHTTSTLVSYLITVTLPLLTSGVGARRVRSSPEGPSMIDAVDDILGHLTTLILVPLTRSYASITRSLLENVFLSKHAAKSEDAVASDVRPTVCCLLRKALSDLDHLCPLAANSLVSVIAGVRARVALEAVREIEIMYPHRPSPAVNVDRLRTSDATTPIPPSQPDLSGSSTDRIAALARKDVTWYMCSLLHWHFSSLSISVPAIQAAARQHIQSDVLRGAILTGLSNLCQSTTTARPPCAEMKNACLVENGILSERCHRPAPIDEVSQGMIFAVVEHAWFYYFCSGTGVEDVQP</sequence>
<evidence type="ECO:0000256" key="1">
    <source>
        <dbReference type="SAM" id="MobiDB-lite"/>
    </source>
</evidence>
<evidence type="ECO:0000313" key="2">
    <source>
        <dbReference type="EMBL" id="KZP30389.1"/>
    </source>
</evidence>
<protein>
    <submittedName>
        <fullName evidence="2">Uncharacterized protein</fullName>
    </submittedName>
</protein>
<dbReference type="AlphaFoldDB" id="A0A166T9W5"/>
<dbReference type="Proteomes" id="UP000076532">
    <property type="component" value="Unassembled WGS sequence"/>
</dbReference>
<gene>
    <name evidence="2" type="ORF">FIBSPDRAFT_1038348</name>
</gene>
<feature type="compositionally biased region" description="Low complexity" evidence="1">
    <location>
        <begin position="99"/>
        <end position="108"/>
    </location>
</feature>
<evidence type="ECO:0000313" key="3">
    <source>
        <dbReference type="Proteomes" id="UP000076532"/>
    </source>
</evidence>
<feature type="region of interest" description="Disordered" evidence="1">
    <location>
        <begin position="99"/>
        <end position="123"/>
    </location>
</feature>
<reference evidence="2 3" key="1">
    <citation type="journal article" date="2016" name="Mol. Biol. Evol.">
        <title>Comparative Genomics of Early-Diverging Mushroom-Forming Fungi Provides Insights into the Origins of Lignocellulose Decay Capabilities.</title>
        <authorList>
            <person name="Nagy L.G."/>
            <person name="Riley R."/>
            <person name="Tritt A."/>
            <person name="Adam C."/>
            <person name="Daum C."/>
            <person name="Floudas D."/>
            <person name="Sun H."/>
            <person name="Yadav J.S."/>
            <person name="Pangilinan J."/>
            <person name="Larsson K.H."/>
            <person name="Matsuura K."/>
            <person name="Barry K."/>
            <person name="Labutti K."/>
            <person name="Kuo R."/>
            <person name="Ohm R.A."/>
            <person name="Bhattacharya S.S."/>
            <person name="Shirouzu T."/>
            <person name="Yoshinaga Y."/>
            <person name="Martin F.M."/>
            <person name="Grigoriev I.V."/>
            <person name="Hibbett D.S."/>
        </authorList>
    </citation>
    <scope>NUCLEOTIDE SEQUENCE [LARGE SCALE GENOMIC DNA]</scope>
    <source>
        <strain evidence="2 3">CBS 109695</strain>
    </source>
</reference>
<dbReference type="EMBL" id="KV417494">
    <property type="protein sequence ID" value="KZP30389.1"/>
    <property type="molecule type" value="Genomic_DNA"/>
</dbReference>
<accession>A0A166T9W5</accession>
<proteinExistence type="predicted"/>
<organism evidence="2 3">
    <name type="scientific">Athelia psychrophila</name>
    <dbReference type="NCBI Taxonomy" id="1759441"/>
    <lineage>
        <taxon>Eukaryota</taxon>
        <taxon>Fungi</taxon>
        <taxon>Dikarya</taxon>
        <taxon>Basidiomycota</taxon>
        <taxon>Agaricomycotina</taxon>
        <taxon>Agaricomycetes</taxon>
        <taxon>Agaricomycetidae</taxon>
        <taxon>Atheliales</taxon>
        <taxon>Atheliaceae</taxon>
        <taxon>Athelia</taxon>
    </lineage>
</organism>